<evidence type="ECO:0000256" key="3">
    <source>
        <dbReference type="ARBA" id="ARBA00022723"/>
    </source>
</evidence>
<protein>
    <recommendedName>
        <fullName evidence="11">RanBP2-type domain-containing protein</fullName>
    </recommendedName>
</protein>
<keyword evidence="7 10" id="KW-0472">Membrane</keyword>
<dbReference type="PANTHER" id="PTHR47193">
    <property type="entry name" value="CATION CHANNEL SPERM-ASSOCIATED PROTEIN 1"/>
    <property type="match status" value="1"/>
</dbReference>
<dbReference type="Pfam" id="PF00520">
    <property type="entry name" value="Ion_trans"/>
    <property type="match status" value="1"/>
</dbReference>
<sequence length="503" mass="58214">MPKASSSSGTGKFRRERGDWPCKQCNEINFKSRTACRRCSTPRNQPKSSNPTATAATSTTPQTLSWPGDWICDFCATNNFAARTACFKCNRQKQDSTSLTTSSSTTIKPGDWTCQFCNINNFASRTACFKCNRPKQDSMSSITPSSTTTKPGDWTCQFCNINNFSTRTACFKCSRPKQDSMDIDTTTVLTTKPGDWKCPSCSDMNFDSCIVYSWRFFKTLWNCFDLFIIIISIIDLITQQLTHDSTHSSLQIDHNKQIQTQFERINHFLKILRVLRVLRSFRALRVLRTIRFIQSVHTIVKTCSKALPAMASITFIMIIITCISAIIARSLFADICPEKFDNLVNTFFSLFTLLTLDDWYSIYQVCSERDYSNFELIFCLIYIFIINFILLNLLMAVLVDSFQDTLDYDTKENNQLKNENNAEEKIENNLTKLIEEYCVDRKFNEEKNDISTEKRLKLMKEYFMLLESLEFRMEKHEQLIKLKQKSIKFTLIDQENRKVAAKK</sequence>
<dbReference type="PANTHER" id="PTHR47193:SF1">
    <property type="entry name" value="CATION CHANNEL SPERM-ASSOCIATED PROTEIN 1"/>
    <property type="match status" value="1"/>
</dbReference>
<dbReference type="PROSITE" id="PS50199">
    <property type="entry name" value="ZF_RANBP2_2"/>
    <property type="match status" value="4"/>
</dbReference>
<evidence type="ECO:0000256" key="6">
    <source>
        <dbReference type="ARBA" id="ARBA00022989"/>
    </source>
</evidence>
<keyword evidence="4 8" id="KW-0863">Zinc-finger</keyword>
<dbReference type="GO" id="GO:0005245">
    <property type="term" value="F:voltage-gated calcium channel activity"/>
    <property type="evidence" value="ECO:0007669"/>
    <property type="project" value="TreeGrafter"/>
</dbReference>
<keyword evidence="3" id="KW-0479">Metal-binding</keyword>
<evidence type="ECO:0000256" key="1">
    <source>
        <dbReference type="ARBA" id="ARBA00004141"/>
    </source>
</evidence>
<evidence type="ECO:0000256" key="2">
    <source>
        <dbReference type="ARBA" id="ARBA00022692"/>
    </source>
</evidence>
<name>A0A814BU30_9BILA</name>
<feature type="transmembrane region" description="Helical" evidence="10">
    <location>
        <begin position="343"/>
        <end position="362"/>
    </location>
</feature>
<keyword evidence="2 10" id="KW-0812">Transmembrane</keyword>
<evidence type="ECO:0000256" key="5">
    <source>
        <dbReference type="ARBA" id="ARBA00022833"/>
    </source>
</evidence>
<dbReference type="SMART" id="SM00547">
    <property type="entry name" value="ZnF_RBZ"/>
    <property type="match status" value="4"/>
</dbReference>
<dbReference type="InterPro" id="IPR027359">
    <property type="entry name" value="Volt_channel_dom_sf"/>
</dbReference>
<reference evidence="12" key="1">
    <citation type="submission" date="2021-02" db="EMBL/GenBank/DDBJ databases">
        <authorList>
            <person name="Nowell W R."/>
        </authorList>
    </citation>
    <scope>NUCLEOTIDE SEQUENCE</scope>
</reference>
<dbReference type="Proteomes" id="UP000663832">
    <property type="component" value="Unassembled WGS sequence"/>
</dbReference>
<dbReference type="Pfam" id="PF00641">
    <property type="entry name" value="Zn_ribbon_RanBP"/>
    <property type="match status" value="4"/>
</dbReference>
<dbReference type="InterPro" id="IPR028746">
    <property type="entry name" value="CatSper1"/>
</dbReference>
<dbReference type="InterPro" id="IPR005821">
    <property type="entry name" value="Ion_trans_dom"/>
</dbReference>
<dbReference type="Gene3D" id="1.10.287.70">
    <property type="match status" value="1"/>
</dbReference>
<evidence type="ECO:0000256" key="8">
    <source>
        <dbReference type="PROSITE-ProRule" id="PRU00322"/>
    </source>
</evidence>
<organism evidence="12 13">
    <name type="scientific">Adineta steineri</name>
    <dbReference type="NCBI Taxonomy" id="433720"/>
    <lineage>
        <taxon>Eukaryota</taxon>
        <taxon>Metazoa</taxon>
        <taxon>Spiralia</taxon>
        <taxon>Gnathifera</taxon>
        <taxon>Rotifera</taxon>
        <taxon>Eurotatoria</taxon>
        <taxon>Bdelloidea</taxon>
        <taxon>Adinetida</taxon>
        <taxon>Adinetidae</taxon>
        <taxon>Adineta</taxon>
    </lineage>
</organism>
<feature type="domain" description="RanBP2-type" evidence="11">
    <location>
        <begin position="150"/>
        <end position="179"/>
    </location>
</feature>
<keyword evidence="13" id="KW-1185">Reference proteome</keyword>
<dbReference type="GO" id="GO:0007283">
    <property type="term" value="P:spermatogenesis"/>
    <property type="evidence" value="ECO:0007669"/>
    <property type="project" value="TreeGrafter"/>
</dbReference>
<feature type="domain" description="RanBP2-type" evidence="11">
    <location>
        <begin position="16"/>
        <end position="45"/>
    </location>
</feature>
<evidence type="ECO:0000259" key="11">
    <source>
        <dbReference type="PROSITE" id="PS50199"/>
    </source>
</evidence>
<dbReference type="GO" id="GO:0005227">
    <property type="term" value="F:calcium-activated cation channel activity"/>
    <property type="evidence" value="ECO:0007669"/>
    <property type="project" value="InterPro"/>
</dbReference>
<dbReference type="Gene3D" id="4.10.1060.10">
    <property type="entry name" value="Zinc finger, RanBP2-type"/>
    <property type="match status" value="4"/>
</dbReference>
<gene>
    <name evidence="12" type="ORF">QVE165_LOCUS11090</name>
</gene>
<dbReference type="EMBL" id="CAJNOM010000053">
    <property type="protein sequence ID" value="CAF0930831.1"/>
    <property type="molecule type" value="Genomic_DNA"/>
</dbReference>
<evidence type="ECO:0000256" key="9">
    <source>
        <dbReference type="SAM" id="MobiDB-lite"/>
    </source>
</evidence>
<proteinExistence type="predicted"/>
<dbReference type="GO" id="GO:0008270">
    <property type="term" value="F:zinc ion binding"/>
    <property type="evidence" value="ECO:0007669"/>
    <property type="project" value="UniProtKB-KW"/>
</dbReference>
<keyword evidence="6 10" id="KW-1133">Transmembrane helix</keyword>
<feature type="transmembrane region" description="Helical" evidence="10">
    <location>
        <begin position="374"/>
        <end position="399"/>
    </location>
</feature>
<evidence type="ECO:0000313" key="13">
    <source>
        <dbReference type="Proteomes" id="UP000663832"/>
    </source>
</evidence>
<evidence type="ECO:0000256" key="10">
    <source>
        <dbReference type="SAM" id="Phobius"/>
    </source>
</evidence>
<feature type="domain" description="RanBP2-type" evidence="11">
    <location>
        <begin position="108"/>
        <end position="137"/>
    </location>
</feature>
<dbReference type="AlphaFoldDB" id="A0A814BU30"/>
<dbReference type="GO" id="GO:0036128">
    <property type="term" value="C:CatSper complex"/>
    <property type="evidence" value="ECO:0007669"/>
    <property type="project" value="InterPro"/>
</dbReference>
<accession>A0A814BU30</accession>
<comment type="subcellular location">
    <subcellularLocation>
        <location evidence="1">Membrane</location>
        <topology evidence="1">Multi-pass membrane protein</topology>
    </subcellularLocation>
</comment>
<dbReference type="Gene3D" id="1.20.120.350">
    <property type="entry name" value="Voltage-gated potassium channels. Chain C"/>
    <property type="match status" value="1"/>
</dbReference>
<dbReference type="GO" id="GO:0060296">
    <property type="term" value="P:regulation of cilium beat frequency involved in ciliary motility"/>
    <property type="evidence" value="ECO:0007669"/>
    <property type="project" value="TreeGrafter"/>
</dbReference>
<dbReference type="GO" id="GO:0030317">
    <property type="term" value="P:flagellated sperm motility"/>
    <property type="evidence" value="ECO:0007669"/>
    <property type="project" value="InterPro"/>
</dbReference>
<dbReference type="SUPFAM" id="SSF81324">
    <property type="entry name" value="Voltage-gated potassium channels"/>
    <property type="match status" value="1"/>
</dbReference>
<feature type="domain" description="RanBP2-type" evidence="11">
    <location>
        <begin position="66"/>
        <end position="95"/>
    </location>
</feature>
<dbReference type="OrthoDB" id="431720at2759"/>
<feature type="transmembrane region" description="Helical" evidence="10">
    <location>
        <begin position="309"/>
        <end position="331"/>
    </location>
</feature>
<evidence type="ECO:0000256" key="4">
    <source>
        <dbReference type="ARBA" id="ARBA00022771"/>
    </source>
</evidence>
<feature type="region of interest" description="Disordered" evidence="9">
    <location>
        <begin position="39"/>
        <end position="62"/>
    </location>
</feature>
<comment type="caution">
    <text evidence="12">The sequence shown here is derived from an EMBL/GenBank/DDBJ whole genome shotgun (WGS) entry which is preliminary data.</text>
</comment>
<dbReference type="InterPro" id="IPR036443">
    <property type="entry name" value="Znf_RanBP2_sf"/>
</dbReference>
<feature type="compositionally biased region" description="Low complexity" evidence="9">
    <location>
        <begin position="46"/>
        <end position="62"/>
    </location>
</feature>
<evidence type="ECO:0000313" key="12">
    <source>
        <dbReference type="EMBL" id="CAF0930831.1"/>
    </source>
</evidence>
<dbReference type="PROSITE" id="PS01358">
    <property type="entry name" value="ZF_RANBP2_1"/>
    <property type="match status" value="3"/>
</dbReference>
<keyword evidence="5" id="KW-0862">Zinc</keyword>
<dbReference type="SUPFAM" id="SSF90209">
    <property type="entry name" value="Ran binding protein zinc finger-like"/>
    <property type="match status" value="4"/>
</dbReference>
<dbReference type="InterPro" id="IPR001876">
    <property type="entry name" value="Znf_RanBP2"/>
</dbReference>
<evidence type="ECO:0000256" key="7">
    <source>
        <dbReference type="ARBA" id="ARBA00023136"/>
    </source>
</evidence>